<accession>A0A511JJX3</accession>
<comment type="caution">
    <text evidence="2">The sequence shown here is derived from an EMBL/GenBank/DDBJ whole genome shotgun (WGS) entry which is preliminary data.</text>
</comment>
<dbReference type="EMBL" id="BJWH01000008">
    <property type="protein sequence ID" value="GEL98310.1"/>
    <property type="molecule type" value="Genomic_DNA"/>
</dbReference>
<name>A0A511JJX3_9CELL</name>
<gene>
    <name evidence="2" type="ORF">CTE05_18570</name>
</gene>
<evidence type="ECO:0000256" key="1">
    <source>
        <dbReference type="SAM" id="MobiDB-lite"/>
    </source>
</evidence>
<reference evidence="2 3" key="1">
    <citation type="submission" date="2019-07" db="EMBL/GenBank/DDBJ databases">
        <title>Whole genome shotgun sequence of Cellulomonas terrae NBRC 100819.</title>
        <authorList>
            <person name="Hosoyama A."/>
            <person name="Uohara A."/>
            <person name="Ohji S."/>
            <person name="Ichikawa N."/>
        </authorList>
    </citation>
    <scope>NUCLEOTIDE SEQUENCE [LARGE SCALE GENOMIC DNA]</scope>
    <source>
        <strain evidence="2 3">NBRC 100819</strain>
    </source>
</reference>
<protein>
    <submittedName>
        <fullName evidence="2">Uncharacterized protein</fullName>
    </submittedName>
</protein>
<evidence type="ECO:0000313" key="2">
    <source>
        <dbReference type="EMBL" id="GEL98310.1"/>
    </source>
</evidence>
<proteinExistence type="predicted"/>
<feature type="region of interest" description="Disordered" evidence="1">
    <location>
        <begin position="28"/>
        <end position="49"/>
    </location>
</feature>
<keyword evidence="3" id="KW-1185">Reference proteome</keyword>
<sequence length="79" mass="8076">MSRSPLGGSALWRSAQSRVLEHVAHVGAAPEQTGAVPVTPGTPRGHGPETETVALCDATNVVAPVYRARTFCVTPAAGV</sequence>
<evidence type="ECO:0000313" key="3">
    <source>
        <dbReference type="Proteomes" id="UP000321049"/>
    </source>
</evidence>
<organism evidence="2 3">
    <name type="scientific">Cellulomonas terrae</name>
    <dbReference type="NCBI Taxonomy" id="311234"/>
    <lineage>
        <taxon>Bacteria</taxon>
        <taxon>Bacillati</taxon>
        <taxon>Actinomycetota</taxon>
        <taxon>Actinomycetes</taxon>
        <taxon>Micrococcales</taxon>
        <taxon>Cellulomonadaceae</taxon>
        <taxon>Cellulomonas</taxon>
    </lineage>
</organism>
<dbReference type="AlphaFoldDB" id="A0A511JJX3"/>
<dbReference type="Proteomes" id="UP000321049">
    <property type="component" value="Unassembled WGS sequence"/>
</dbReference>